<reference evidence="1" key="1">
    <citation type="submission" date="2018-02" db="EMBL/GenBank/DDBJ databases">
        <title>Rhizophora mucronata_Transcriptome.</title>
        <authorList>
            <person name="Meera S.P."/>
            <person name="Sreeshan A."/>
            <person name="Augustine A."/>
        </authorList>
    </citation>
    <scope>NUCLEOTIDE SEQUENCE</scope>
    <source>
        <tissue evidence="1">Leaf</tissue>
    </source>
</reference>
<dbReference type="EMBL" id="GGEC01091345">
    <property type="protein sequence ID" value="MBX71829.1"/>
    <property type="molecule type" value="Transcribed_RNA"/>
</dbReference>
<evidence type="ECO:0000313" key="1">
    <source>
        <dbReference type="EMBL" id="MBX71829.1"/>
    </source>
</evidence>
<sequence length="30" mass="3437">MLKTTFLQTIKYCKQALMRSKSLEVLASFG</sequence>
<name>A0A2P2QXT8_RHIMU</name>
<proteinExistence type="predicted"/>
<protein>
    <submittedName>
        <fullName evidence="1">Uncharacterized protein</fullName>
    </submittedName>
</protein>
<accession>A0A2P2QXT8</accession>
<organism evidence="1">
    <name type="scientific">Rhizophora mucronata</name>
    <name type="common">Asiatic mangrove</name>
    <dbReference type="NCBI Taxonomy" id="61149"/>
    <lineage>
        <taxon>Eukaryota</taxon>
        <taxon>Viridiplantae</taxon>
        <taxon>Streptophyta</taxon>
        <taxon>Embryophyta</taxon>
        <taxon>Tracheophyta</taxon>
        <taxon>Spermatophyta</taxon>
        <taxon>Magnoliopsida</taxon>
        <taxon>eudicotyledons</taxon>
        <taxon>Gunneridae</taxon>
        <taxon>Pentapetalae</taxon>
        <taxon>rosids</taxon>
        <taxon>fabids</taxon>
        <taxon>Malpighiales</taxon>
        <taxon>Rhizophoraceae</taxon>
        <taxon>Rhizophora</taxon>
    </lineage>
</organism>
<dbReference type="AlphaFoldDB" id="A0A2P2QXT8"/>